<dbReference type="RefSeq" id="WP_261273163.1">
    <property type="nucleotide sequence ID" value="NZ_JAMTCC010000025.1"/>
</dbReference>
<keyword evidence="2" id="KW-0805">Transcription regulation</keyword>
<dbReference type="InterPro" id="IPR037409">
    <property type="entry name" value="XapR_PBP2"/>
</dbReference>
<evidence type="ECO:0000256" key="2">
    <source>
        <dbReference type="ARBA" id="ARBA00023015"/>
    </source>
</evidence>
<evidence type="ECO:0000256" key="3">
    <source>
        <dbReference type="ARBA" id="ARBA00023125"/>
    </source>
</evidence>
<keyword evidence="3" id="KW-0238">DNA-binding</keyword>
<dbReference type="InterPro" id="IPR036388">
    <property type="entry name" value="WH-like_DNA-bd_sf"/>
</dbReference>
<dbReference type="Gene3D" id="3.40.190.10">
    <property type="entry name" value="Periplasmic binding protein-like II"/>
    <property type="match status" value="2"/>
</dbReference>
<keyword evidence="7" id="KW-1185">Reference proteome</keyword>
<name>A0A9X2WW50_9GAMM</name>
<dbReference type="InterPro" id="IPR036390">
    <property type="entry name" value="WH_DNA-bd_sf"/>
</dbReference>
<dbReference type="Gene3D" id="1.10.10.10">
    <property type="entry name" value="Winged helix-like DNA-binding domain superfamily/Winged helix DNA-binding domain"/>
    <property type="match status" value="1"/>
</dbReference>
<evidence type="ECO:0000313" key="7">
    <source>
        <dbReference type="Proteomes" id="UP001155604"/>
    </source>
</evidence>
<dbReference type="SUPFAM" id="SSF46785">
    <property type="entry name" value="Winged helix' DNA-binding domain"/>
    <property type="match status" value="1"/>
</dbReference>
<proteinExistence type="inferred from homology"/>
<dbReference type="Pfam" id="PF00126">
    <property type="entry name" value="HTH_1"/>
    <property type="match status" value="1"/>
</dbReference>
<dbReference type="InterPro" id="IPR000847">
    <property type="entry name" value="LysR_HTH_N"/>
</dbReference>
<organism evidence="6 7">
    <name type="scientific">Shewanella septentrionalis</name>
    <dbReference type="NCBI Taxonomy" id="2952223"/>
    <lineage>
        <taxon>Bacteria</taxon>
        <taxon>Pseudomonadati</taxon>
        <taxon>Pseudomonadota</taxon>
        <taxon>Gammaproteobacteria</taxon>
        <taxon>Alteromonadales</taxon>
        <taxon>Shewanellaceae</taxon>
        <taxon>Shewanella</taxon>
    </lineage>
</organism>
<dbReference type="SUPFAM" id="SSF53850">
    <property type="entry name" value="Periplasmic binding protein-like II"/>
    <property type="match status" value="1"/>
</dbReference>
<comment type="similarity">
    <text evidence="1">Belongs to the LysR transcriptional regulatory family.</text>
</comment>
<protein>
    <submittedName>
        <fullName evidence="6">LysR family transcriptional regulator</fullName>
    </submittedName>
</protein>
<reference evidence="6" key="1">
    <citation type="journal article" date="2023" name="Int. J. Syst. Evol. Microbiol.">
        <title>&lt;i&gt;Shewanella septentrionalis&lt;/i&gt; sp. nov. and &lt;i&gt;Shewanella holmiensis&lt;/i&gt; sp. nov., isolated from Baltic Sea water and sediments.</title>
        <authorList>
            <person name="Martin-Rodriguez A.J."/>
            <person name="Thorell K."/>
            <person name="Joffre E."/>
            <person name="Jensie-Markopoulos S."/>
            <person name="Moore E.R.B."/>
            <person name="Sjoling A."/>
        </authorList>
    </citation>
    <scope>NUCLEOTIDE SEQUENCE</scope>
    <source>
        <strain evidence="6">SP1W3</strain>
    </source>
</reference>
<dbReference type="PANTHER" id="PTHR30346:SF0">
    <property type="entry name" value="HCA OPERON TRANSCRIPTIONAL ACTIVATOR HCAR"/>
    <property type="match status" value="1"/>
</dbReference>
<dbReference type="PANTHER" id="PTHR30346">
    <property type="entry name" value="TRANSCRIPTIONAL DUAL REGULATOR HCAR-RELATED"/>
    <property type="match status" value="1"/>
</dbReference>
<dbReference type="GO" id="GO:0032993">
    <property type="term" value="C:protein-DNA complex"/>
    <property type="evidence" value="ECO:0007669"/>
    <property type="project" value="TreeGrafter"/>
</dbReference>
<dbReference type="InterPro" id="IPR005119">
    <property type="entry name" value="LysR_subst-bd"/>
</dbReference>
<gene>
    <name evidence="6" type="ORF">NE536_14870</name>
</gene>
<dbReference type="GO" id="GO:0003700">
    <property type="term" value="F:DNA-binding transcription factor activity"/>
    <property type="evidence" value="ECO:0007669"/>
    <property type="project" value="InterPro"/>
</dbReference>
<dbReference type="PROSITE" id="PS50931">
    <property type="entry name" value="HTH_LYSR"/>
    <property type="match status" value="1"/>
</dbReference>
<dbReference type="FunFam" id="1.10.10.10:FF:000001">
    <property type="entry name" value="LysR family transcriptional regulator"/>
    <property type="match status" value="1"/>
</dbReference>
<dbReference type="EMBL" id="JAMTCC010000025">
    <property type="protein sequence ID" value="MCT7946642.1"/>
    <property type="molecule type" value="Genomic_DNA"/>
</dbReference>
<dbReference type="Pfam" id="PF03466">
    <property type="entry name" value="LysR_substrate"/>
    <property type="match status" value="1"/>
</dbReference>
<accession>A0A9X2WW50</accession>
<evidence type="ECO:0000259" key="5">
    <source>
        <dbReference type="PROSITE" id="PS50931"/>
    </source>
</evidence>
<evidence type="ECO:0000256" key="1">
    <source>
        <dbReference type="ARBA" id="ARBA00009437"/>
    </source>
</evidence>
<keyword evidence="4" id="KW-0804">Transcription</keyword>
<comment type="caution">
    <text evidence="6">The sequence shown here is derived from an EMBL/GenBank/DDBJ whole genome shotgun (WGS) entry which is preliminary data.</text>
</comment>
<sequence>MSKINAPELVTLKMLRYFHRVAEVKNFTAAAEQLHLSKSPLSAQIKELESLLGVELFTRSTRQVELTPYGQLLREKCEQIFELVNTSLEQVAQLGRLDRNHIRIGIMSSLFWMGFSDILKSFRKQCPENELIFQELSPETQKVALAHQEIDFGLVRYADTLNLPNLIAETITSEPMVLALANKHPLARRKSIDLSELKDEPFTLLSRANSASSDLIIASCQVAGFMPKLVQEMVEPNSLMAIIAGDNRVSIVPQSYASQPWPRVKFIKLKQTIPADICLIYRPEIASQPILDSLRDLLKQQIKTI</sequence>
<dbReference type="CDD" id="cd08449">
    <property type="entry name" value="PBP2_XapR"/>
    <property type="match status" value="1"/>
</dbReference>
<dbReference type="PRINTS" id="PR00039">
    <property type="entry name" value="HTHLYSR"/>
</dbReference>
<dbReference type="GO" id="GO:0003677">
    <property type="term" value="F:DNA binding"/>
    <property type="evidence" value="ECO:0007669"/>
    <property type="project" value="UniProtKB-KW"/>
</dbReference>
<feature type="domain" description="HTH lysR-type" evidence="5">
    <location>
        <begin position="10"/>
        <end position="67"/>
    </location>
</feature>
<evidence type="ECO:0000256" key="4">
    <source>
        <dbReference type="ARBA" id="ARBA00023163"/>
    </source>
</evidence>
<dbReference type="Proteomes" id="UP001155604">
    <property type="component" value="Unassembled WGS sequence"/>
</dbReference>
<dbReference type="AlphaFoldDB" id="A0A9X2WW50"/>
<evidence type="ECO:0000313" key="6">
    <source>
        <dbReference type="EMBL" id="MCT7946642.1"/>
    </source>
</evidence>